<dbReference type="Gene3D" id="2.40.30.170">
    <property type="match status" value="1"/>
</dbReference>
<keyword evidence="4" id="KW-1185">Reference proteome</keyword>
<evidence type="ECO:0000256" key="1">
    <source>
        <dbReference type="SAM" id="Phobius"/>
    </source>
</evidence>
<dbReference type="Proteomes" id="UP000438914">
    <property type="component" value="Unassembled WGS sequence"/>
</dbReference>
<evidence type="ECO:0000313" key="3">
    <source>
        <dbReference type="EMBL" id="MST83088.1"/>
    </source>
</evidence>
<gene>
    <name evidence="3" type="ORF">FYJ73_00035</name>
</gene>
<dbReference type="Gene3D" id="2.40.50.100">
    <property type="match status" value="1"/>
</dbReference>
<dbReference type="SUPFAM" id="SSF111369">
    <property type="entry name" value="HlyD-like secretion proteins"/>
    <property type="match status" value="2"/>
</dbReference>
<dbReference type="Pfam" id="PF25881">
    <property type="entry name" value="HH_YBHG"/>
    <property type="match status" value="1"/>
</dbReference>
<keyword evidence="1" id="KW-0472">Membrane</keyword>
<dbReference type="AlphaFoldDB" id="A0A7K0KB42"/>
<evidence type="ECO:0000313" key="4">
    <source>
        <dbReference type="Proteomes" id="UP000438914"/>
    </source>
</evidence>
<comment type="caution">
    <text evidence="3">The sequence shown here is derived from an EMBL/GenBank/DDBJ whole genome shotgun (WGS) entry which is preliminary data.</text>
</comment>
<evidence type="ECO:0000259" key="2">
    <source>
        <dbReference type="Pfam" id="PF25881"/>
    </source>
</evidence>
<name>A0A7K0KB42_9BACT</name>
<dbReference type="PANTHER" id="PTHR30438">
    <property type="entry name" value="36 KDA ANTIGEN-RELATED"/>
    <property type="match status" value="1"/>
</dbReference>
<keyword evidence="1" id="KW-1133">Transmembrane helix</keyword>
<protein>
    <submittedName>
        <fullName evidence="3">HlyD family efflux transporter periplasmic adaptor subunit</fullName>
    </submittedName>
</protein>
<dbReference type="EMBL" id="VUNG01000001">
    <property type="protein sequence ID" value="MST83088.1"/>
    <property type="molecule type" value="Genomic_DNA"/>
</dbReference>
<sequence>MSAKSQHNNILLAVLGFTVAVAIVGVIGFFAFGKTDEIIQGEVEVGDYRVSCKLPARIEEIRVKEGDYVHVGDTLAILQIPEANAQQKVAEATEGATQAISDLTDEGARKEQIQSAYDLMQQAIAAEDIARKTYTRMQNLYNEGVMSAQKRDEALAAFKAAEAQVKVTQSQYQLAKSGARKQEKIAAAKNTQAAKSAVDVVKSILRETVQISPVEGEVSDVYPKVGELVGMGSPIMNINIMSDMWGTFNVREDQLKGLKVGDEFTAFSPAFNKNVKMKVYDIKDEGSYAVWKATKSNGQYDLKTFEVKAHFVNKFDGLRPGMSLIIKNTKK</sequence>
<proteinExistence type="predicted"/>
<feature type="transmembrane region" description="Helical" evidence="1">
    <location>
        <begin position="12"/>
        <end position="32"/>
    </location>
</feature>
<dbReference type="InterPro" id="IPR059052">
    <property type="entry name" value="HH_YbhG-like"/>
</dbReference>
<dbReference type="PANTHER" id="PTHR30438:SF1">
    <property type="entry name" value="36 KDA ANTIGEN"/>
    <property type="match status" value="1"/>
</dbReference>
<accession>A0A7K0KB42</accession>
<reference evidence="3 4" key="1">
    <citation type="submission" date="2019-08" db="EMBL/GenBank/DDBJ databases">
        <title>In-depth cultivation of the pig gut microbiome towards novel bacterial diversity and tailored functional studies.</title>
        <authorList>
            <person name="Wylensek D."/>
            <person name="Hitch T.C.A."/>
            <person name="Clavel T."/>
        </authorList>
    </citation>
    <scope>NUCLEOTIDE SEQUENCE [LARGE SCALE GENOMIC DNA]</scope>
    <source>
        <strain evidence="3 4">LKV-178-WT-2A</strain>
    </source>
</reference>
<dbReference type="RefSeq" id="WP_154532345.1">
    <property type="nucleotide sequence ID" value="NZ_VUNG01000001.1"/>
</dbReference>
<feature type="domain" description="YbhG-like alpha-helical hairpin" evidence="2">
    <location>
        <begin position="90"/>
        <end position="196"/>
    </location>
</feature>
<keyword evidence="1" id="KW-0812">Transmembrane</keyword>
<dbReference type="Gene3D" id="1.10.287.470">
    <property type="entry name" value="Helix hairpin bin"/>
    <property type="match status" value="1"/>
</dbReference>
<organism evidence="3 4">
    <name type="scientific">Hallella mizrahii</name>
    <dbReference type="NCBI Taxonomy" id="2606637"/>
    <lineage>
        <taxon>Bacteria</taxon>
        <taxon>Pseudomonadati</taxon>
        <taxon>Bacteroidota</taxon>
        <taxon>Bacteroidia</taxon>
        <taxon>Bacteroidales</taxon>
        <taxon>Prevotellaceae</taxon>
        <taxon>Hallella</taxon>
    </lineage>
</organism>